<evidence type="ECO:0000313" key="5">
    <source>
        <dbReference type="Proteomes" id="UP000054978"/>
    </source>
</evidence>
<keyword evidence="5" id="KW-1185">Reference proteome</keyword>
<gene>
    <name evidence="4" type="ORF">AWB83_01504</name>
</gene>
<feature type="compositionally biased region" description="Polar residues" evidence="2">
    <location>
        <begin position="433"/>
        <end position="447"/>
    </location>
</feature>
<evidence type="ECO:0000256" key="2">
    <source>
        <dbReference type="SAM" id="MobiDB-lite"/>
    </source>
</evidence>
<evidence type="ECO:0000313" key="4">
    <source>
        <dbReference type="EMBL" id="SAK54231.1"/>
    </source>
</evidence>
<dbReference type="AlphaFoldDB" id="A0A158A8T7"/>
<sequence length="835" mass="91816">MRFIKPSPLGILTRPFRFEGGEHLGIAVPVMSTLGDAPRLVSEKELWDIVGEALNGYMLDAALPKHYAEFLLSANAYGKYCDESNTCPVSVSFCGIEKHLLVSGDRRWRDDVPASAQPFDTLALDWRLAFGGHGCQENPLGTGAEAPEAPVKGLPNIEYEASRVSKRGDRAEPAGFGPIAGDWPQRRVLYGALDQQWLEVDRPGFPRTMDKRYFNVAPADQQFIFLDALPDCGAYRLVNMHPRHAMLEGTLPPLRVRAFVQRLGDDALEEVALRLTTAWFIPHRERVVMIFHGRVRMREFDTSDIGCLMLGAERCNESRPVDEYRRVFDRRSDRERGALHALRDSDLVPETLYDAAPLASDAHVSSPFKDNMLRRAREEASKVSSCPLDPAIFAEPASSVVSPGKLADFVEKQLADAKAEQASAEALRRELEQTAQKQAVSPISLQRSAPRGPPVAMGSFLPPSVANAAVPPELGFDIDEKLRESYLQAVQYQEAAPCLDAIASRELRSRVAAMAARGESLEGMDLTGADLSGMNLRHARLSRALLECADLSGADLSHATLEGAVLARARLAHTTLSGANLTRANLSLAACEAADFDDAKLDQCILERARFANCRMRGVSLKRAQFKACEFDCVDMRHASLGDLTFLGQTLNDVIFAASTIRKTVFVDCTLNRVSFAHCDIEGLGFLETRAEGIDFADSRLCKACFVRKTVLDHADFSNARLSEVNLGGACLHGTRFRRASIDRSDFTGALLEGADFRSARIHGTRFARADLSGADFTGSDLLGASMRRAVLNGACFDRANLFRADLSEVAMQDTRFDDAYLEQTLFHPKREANA</sequence>
<comment type="caution">
    <text evidence="4">The sequence shown here is derived from an EMBL/GenBank/DDBJ whole genome shotgun (WGS) entry which is preliminary data.</text>
</comment>
<accession>A0A158A8T7</accession>
<dbReference type="InterPro" id="IPR001646">
    <property type="entry name" value="5peptide_repeat"/>
</dbReference>
<reference evidence="4" key="1">
    <citation type="submission" date="2016-01" db="EMBL/GenBank/DDBJ databases">
        <authorList>
            <person name="Peeters C."/>
        </authorList>
    </citation>
    <scope>NUCLEOTIDE SEQUENCE [LARGE SCALE GENOMIC DNA]</scope>
    <source>
        <strain evidence="4">LMG 29326</strain>
    </source>
</reference>
<protein>
    <submittedName>
        <fullName evidence="4">Pentapeptide repeat-containing protein</fullName>
    </submittedName>
</protein>
<dbReference type="STRING" id="1777144.AWB83_01504"/>
<dbReference type="SUPFAM" id="SSF141571">
    <property type="entry name" value="Pentapeptide repeat-like"/>
    <property type="match status" value="3"/>
</dbReference>
<dbReference type="OrthoDB" id="237820at2"/>
<dbReference type="RefSeq" id="WP_087043841.1">
    <property type="nucleotide sequence ID" value="NZ_FCOB02000005.1"/>
</dbReference>
<dbReference type="Proteomes" id="UP000054978">
    <property type="component" value="Unassembled WGS sequence"/>
</dbReference>
<dbReference type="PANTHER" id="PTHR47485">
    <property type="entry name" value="THYLAKOID LUMENAL 17.4 KDA PROTEIN, CHLOROPLASTIC"/>
    <property type="match status" value="1"/>
</dbReference>
<proteinExistence type="predicted"/>
<dbReference type="Pfam" id="PF09937">
    <property type="entry name" value="DUF2169"/>
    <property type="match status" value="1"/>
</dbReference>
<name>A0A158A8T7_9BURK</name>
<evidence type="ECO:0000256" key="1">
    <source>
        <dbReference type="ARBA" id="ARBA00022737"/>
    </source>
</evidence>
<feature type="domain" description="DUF2169" evidence="3">
    <location>
        <begin position="20"/>
        <end position="292"/>
    </location>
</feature>
<dbReference type="Gene3D" id="2.160.20.80">
    <property type="entry name" value="E3 ubiquitin-protein ligase SopA"/>
    <property type="match status" value="3"/>
</dbReference>
<dbReference type="Pfam" id="PF00805">
    <property type="entry name" value="Pentapeptide"/>
    <property type="match status" value="4"/>
</dbReference>
<feature type="region of interest" description="Disordered" evidence="2">
    <location>
        <begin position="433"/>
        <end position="453"/>
    </location>
</feature>
<dbReference type="InterPro" id="IPR018683">
    <property type="entry name" value="DUF2169"/>
</dbReference>
<evidence type="ECO:0000259" key="3">
    <source>
        <dbReference type="Pfam" id="PF09937"/>
    </source>
</evidence>
<keyword evidence="1" id="KW-0677">Repeat</keyword>
<dbReference type="PANTHER" id="PTHR47485:SF1">
    <property type="entry name" value="THYLAKOID LUMENAL 17.4 KDA PROTEIN, CHLOROPLASTIC"/>
    <property type="match status" value="1"/>
</dbReference>
<dbReference type="EMBL" id="FCOB02000005">
    <property type="protein sequence ID" value="SAK54231.1"/>
    <property type="molecule type" value="Genomic_DNA"/>
</dbReference>
<organism evidence="4 5">
    <name type="scientific">Caballeronia ptereochthonis</name>
    <dbReference type="NCBI Taxonomy" id="1777144"/>
    <lineage>
        <taxon>Bacteria</taxon>
        <taxon>Pseudomonadati</taxon>
        <taxon>Pseudomonadota</taxon>
        <taxon>Betaproteobacteria</taxon>
        <taxon>Burkholderiales</taxon>
        <taxon>Burkholderiaceae</taxon>
        <taxon>Caballeronia</taxon>
    </lineage>
</organism>